<evidence type="ECO:0000313" key="1">
    <source>
        <dbReference type="EMBL" id="GIY54677.1"/>
    </source>
</evidence>
<dbReference type="AlphaFoldDB" id="A0AAV4UAA5"/>
<keyword evidence="2" id="KW-1185">Reference proteome</keyword>
<protein>
    <submittedName>
        <fullName evidence="1">Uncharacterized protein</fullName>
    </submittedName>
</protein>
<sequence>MRCFEPELGQRVKGFGRRALTYFYEPRQKKLELNSNTEKDYTKVDPSIIGRTPGFIKSKGFKIPILYVSHTAKMKWKEFWEDSNSFNMESLRMMNYFRNKRC</sequence>
<evidence type="ECO:0000313" key="2">
    <source>
        <dbReference type="Proteomes" id="UP001054945"/>
    </source>
</evidence>
<dbReference type="EMBL" id="BPLR01012541">
    <property type="protein sequence ID" value="GIY54677.1"/>
    <property type="molecule type" value="Genomic_DNA"/>
</dbReference>
<comment type="caution">
    <text evidence="1">The sequence shown here is derived from an EMBL/GenBank/DDBJ whole genome shotgun (WGS) entry which is preliminary data.</text>
</comment>
<gene>
    <name evidence="1" type="ORF">CEXT_132361</name>
</gene>
<name>A0AAV4UAA5_CAEEX</name>
<proteinExistence type="predicted"/>
<accession>A0AAV4UAA5</accession>
<dbReference type="Proteomes" id="UP001054945">
    <property type="component" value="Unassembled WGS sequence"/>
</dbReference>
<organism evidence="1 2">
    <name type="scientific">Caerostris extrusa</name>
    <name type="common">Bark spider</name>
    <name type="synonym">Caerostris bankana</name>
    <dbReference type="NCBI Taxonomy" id="172846"/>
    <lineage>
        <taxon>Eukaryota</taxon>
        <taxon>Metazoa</taxon>
        <taxon>Ecdysozoa</taxon>
        <taxon>Arthropoda</taxon>
        <taxon>Chelicerata</taxon>
        <taxon>Arachnida</taxon>
        <taxon>Araneae</taxon>
        <taxon>Araneomorphae</taxon>
        <taxon>Entelegynae</taxon>
        <taxon>Araneoidea</taxon>
        <taxon>Araneidae</taxon>
        <taxon>Caerostris</taxon>
    </lineage>
</organism>
<reference evidence="1 2" key="1">
    <citation type="submission" date="2021-06" db="EMBL/GenBank/DDBJ databases">
        <title>Caerostris extrusa draft genome.</title>
        <authorList>
            <person name="Kono N."/>
            <person name="Arakawa K."/>
        </authorList>
    </citation>
    <scope>NUCLEOTIDE SEQUENCE [LARGE SCALE GENOMIC DNA]</scope>
</reference>